<dbReference type="GO" id="GO:0006281">
    <property type="term" value="P:DNA repair"/>
    <property type="evidence" value="ECO:0007669"/>
    <property type="project" value="UniProtKB-KW"/>
</dbReference>
<dbReference type="Pfam" id="PF13604">
    <property type="entry name" value="AAA_30"/>
    <property type="match status" value="1"/>
</dbReference>
<dbReference type="OrthoDB" id="9757917at2"/>
<dbReference type="SUPFAM" id="SSF52540">
    <property type="entry name" value="P-loop containing nucleoside triphosphate hydrolases"/>
    <property type="match status" value="1"/>
</dbReference>
<dbReference type="EMBL" id="FXBM01000002">
    <property type="protein sequence ID" value="SMH45996.1"/>
    <property type="molecule type" value="Genomic_DNA"/>
</dbReference>
<dbReference type="InterPro" id="IPR050534">
    <property type="entry name" value="Coronavir_polyprotein_1ab"/>
</dbReference>
<keyword evidence="4" id="KW-0378">Hydrolase</keyword>
<dbReference type="Proteomes" id="UP000193711">
    <property type="component" value="Unassembled WGS sequence"/>
</dbReference>
<dbReference type="CDD" id="cd17934">
    <property type="entry name" value="DEXXQc_Upf1-like"/>
    <property type="match status" value="1"/>
</dbReference>
<evidence type="ECO:0000256" key="1">
    <source>
        <dbReference type="ARBA" id="ARBA00022722"/>
    </source>
</evidence>
<dbReference type="CDD" id="cd18808">
    <property type="entry name" value="SF1_C_Upf1"/>
    <property type="match status" value="1"/>
</dbReference>
<reference evidence="13" key="1">
    <citation type="submission" date="2017-04" db="EMBL/GenBank/DDBJ databases">
        <authorList>
            <person name="Varghese N."/>
            <person name="Submissions S."/>
        </authorList>
    </citation>
    <scope>NUCLEOTIDE SEQUENCE [LARGE SCALE GENOMIC DNA]</scope>
    <source>
        <strain evidence="13">VKM Ac-2121</strain>
    </source>
</reference>
<dbReference type="GO" id="GO:0005524">
    <property type="term" value="F:ATP binding"/>
    <property type="evidence" value="ECO:0007669"/>
    <property type="project" value="UniProtKB-KW"/>
</dbReference>
<organism evidence="12 13">
    <name type="scientific">Rathayibacter oskolensis</name>
    <dbReference type="NCBI Taxonomy" id="1891671"/>
    <lineage>
        <taxon>Bacteria</taxon>
        <taxon>Bacillati</taxon>
        <taxon>Actinomycetota</taxon>
        <taxon>Actinomycetes</taxon>
        <taxon>Micrococcales</taxon>
        <taxon>Microbacteriaceae</taxon>
        <taxon>Rathayibacter</taxon>
    </lineage>
</organism>
<feature type="domain" description="DNA2/NAM7 helicase-like C-terminal" evidence="10">
    <location>
        <begin position="942"/>
        <end position="1111"/>
    </location>
</feature>
<dbReference type="SUPFAM" id="SSF53098">
    <property type="entry name" value="Ribonuclease H-like"/>
    <property type="match status" value="1"/>
</dbReference>
<dbReference type="PANTHER" id="PTHR43788:SF8">
    <property type="entry name" value="DNA-BINDING PROTEIN SMUBP-2"/>
    <property type="match status" value="1"/>
</dbReference>
<dbReference type="InterPro" id="IPR027417">
    <property type="entry name" value="P-loop_NTPase"/>
</dbReference>
<gene>
    <name evidence="12" type="ORF">SAMN06295885_2666</name>
</gene>
<dbReference type="InterPro" id="IPR019993">
    <property type="entry name" value="RecB_nuclease_TM0106_put"/>
</dbReference>
<dbReference type="GO" id="GO:0004527">
    <property type="term" value="F:exonuclease activity"/>
    <property type="evidence" value="ECO:0007669"/>
    <property type="project" value="UniProtKB-KW"/>
</dbReference>
<dbReference type="Pfam" id="PF12705">
    <property type="entry name" value="PDDEXK_1"/>
    <property type="match status" value="1"/>
</dbReference>
<evidence type="ECO:0008006" key="14">
    <source>
        <dbReference type="Google" id="ProtNLM"/>
    </source>
</evidence>
<dbReference type="InterPro" id="IPR038726">
    <property type="entry name" value="PDDEXK_AddAB-type"/>
</dbReference>
<evidence type="ECO:0000259" key="11">
    <source>
        <dbReference type="Pfam" id="PF13482"/>
    </source>
</evidence>
<evidence type="ECO:0000256" key="3">
    <source>
        <dbReference type="ARBA" id="ARBA00022763"/>
    </source>
</evidence>
<protein>
    <recommendedName>
        <fullName evidence="14">AAA+ ATPase domain-containing protein</fullName>
    </recommendedName>
</protein>
<evidence type="ECO:0000259" key="9">
    <source>
        <dbReference type="Pfam" id="PF12705"/>
    </source>
</evidence>
<evidence type="ECO:0000256" key="5">
    <source>
        <dbReference type="ARBA" id="ARBA00022806"/>
    </source>
</evidence>
<evidence type="ECO:0000313" key="12">
    <source>
        <dbReference type="EMBL" id="SMH45996.1"/>
    </source>
</evidence>
<name>A0A1X7P5G8_9MICO</name>
<dbReference type="InterPro" id="IPR047187">
    <property type="entry name" value="SF1_C_Upf1"/>
</dbReference>
<dbReference type="InterPro" id="IPR012337">
    <property type="entry name" value="RNaseH-like_sf"/>
</dbReference>
<dbReference type="NCBIfam" id="TIGR03491">
    <property type="entry name" value="TM0106 family RecB-like putative nuclease"/>
    <property type="match status" value="1"/>
</dbReference>
<evidence type="ECO:0000256" key="7">
    <source>
        <dbReference type="ARBA" id="ARBA00022840"/>
    </source>
</evidence>
<dbReference type="AlphaFoldDB" id="A0A1X7P5G8"/>
<dbReference type="Gene3D" id="3.40.50.300">
    <property type="entry name" value="P-loop containing nucleotide triphosphate hydrolases"/>
    <property type="match status" value="2"/>
</dbReference>
<keyword evidence="8" id="KW-0234">DNA repair</keyword>
<sequence>MYLDGDRIVTSPTDLSNWAACEWAVLRRLDTALGRAPALVVAEDDMLVRTARLGDEHEHRFLAELKQSHEVVEFERPERADYPAAAEAAVEAMRAGADVLYQATFFDGSFIGFSDFLLRTPDGAYEVYDTKLARHAKIPALLQLAAYAEQIEARGIRVGAQVHLVLGDGSVTSHDLATIAPVQRVQRARLRSVLEERLAAVEPLAWGDPRYAACGRCPVCAPEVQAHRDPILVAGMRLDQRAKLAAAGITSIDSLAASTGAVTGISAGTLETLRDQARLQLESEASLGRPPVVEVLDPSVLAALPAPDPGDLFFDFEGDPLHTEDDRQWGLDYLFGMVDVDERFTAFWAHDLAAERRALLDFLAHLRERRALHPRLHVYHYASYERTHLLSLAQRHGVGEEEVDGLLRDGVLVDLYPVVRRALRVGSPSYSIKKLEPLYMGDEARDTAGVTNAADSITAYVEAVALLAGPDPAEGRRRLELIAEYNAYDCRSTLRLRDWLLSLAPARDELPPLVEVDLPVAREPDPVAVALLAQVEGVEPRERTPDQTALALAAAAIDYHRREAKTFWQEHFDRLRQPLDDWADTRDVVVVDRAEVVRDWSTAPRARTLSRELRLFGRLAPGSRLSAGSKPFLVYEAPAPPGAPSPGPGLRGASDRSEILAIHDEGERVVLLLKEAVRSGEDPHDDVPLALAPAPPPRATPQPEAIAEWGGHVLDALPALLPDPALDVLRRRPPSRVVPVRDDDVIGAVIASLLSIDRATLAVQGPPGTGKTYLGSHVIARLVREHGWRVGVVGQSHSVVENVLTAVVGRGVDPERVVKVPKAGTGQEALAAAAWTAVKNGAALASVLASEGGCVVGGTAWTFANDSAVPRRSLQLLVIDEAGQFSLAPTIASSIAAERLLLLGDPQQLPQVSQGSHPEPVDESALGWIADGHDVLPPAYGYFLRETHRMHPALTEAVSELSYEGALTSRAPAERLLEGLAPGLHSAPVVHHGDTTSSPDEARRVVEIALSMIGRTWSDEHGERRLTAADVIVVAPYNAQGGLLREALDAAGLRETAVGTVDLFQGREAVVAIVSLAASSGADVPRGLEFLLMPNRLNVAISRAQWAAYLVHSPALAASPPTSLTALERLSRFIRLLERAAENAEE</sequence>
<keyword evidence="5" id="KW-0347">Helicase</keyword>
<feature type="domain" description="PD-(D/E)XK endonuclease-like" evidence="9">
    <location>
        <begin position="59"/>
        <end position="219"/>
    </location>
</feature>
<dbReference type="STRING" id="1891671.SAMN06295885_2666"/>
<dbReference type="Pfam" id="PF13087">
    <property type="entry name" value="AAA_12"/>
    <property type="match status" value="1"/>
</dbReference>
<keyword evidence="3" id="KW-0227">DNA damage</keyword>
<dbReference type="RefSeq" id="WP_085477030.1">
    <property type="nucleotide sequence ID" value="NZ_FXBM01000002.1"/>
</dbReference>
<evidence type="ECO:0000313" key="13">
    <source>
        <dbReference type="Proteomes" id="UP000193711"/>
    </source>
</evidence>
<evidence type="ECO:0000256" key="4">
    <source>
        <dbReference type="ARBA" id="ARBA00022801"/>
    </source>
</evidence>
<keyword evidence="1" id="KW-0540">Nuclease</keyword>
<keyword evidence="13" id="KW-1185">Reference proteome</keyword>
<evidence type="ECO:0000259" key="10">
    <source>
        <dbReference type="Pfam" id="PF13087"/>
    </source>
</evidence>
<dbReference type="InterPro" id="IPR038720">
    <property type="entry name" value="YprB_RNase_H-like_dom"/>
</dbReference>
<evidence type="ECO:0000256" key="8">
    <source>
        <dbReference type="ARBA" id="ARBA00023204"/>
    </source>
</evidence>
<dbReference type="Pfam" id="PF13482">
    <property type="entry name" value="RNase_H_2"/>
    <property type="match status" value="1"/>
</dbReference>
<dbReference type="InterPro" id="IPR041679">
    <property type="entry name" value="DNA2/NAM7-like_C"/>
</dbReference>
<keyword evidence="2" id="KW-0547">Nucleotide-binding</keyword>
<accession>A0A1X7P5G8</accession>
<dbReference type="PANTHER" id="PTHR43788">
    <property type="entry name" value="DNA2/NAM7 HELICASE FAMILY MEMBER"/>
    <property type="match status" value="1"/>
</dbReference>
<evidence type="ECO:0000256" key="6">
    <source>
        <dbReference type="ARBA" id="ARBA00022839"/>
    </source>
</evidence>
<keyword evidence="7" id="KW-0067">ATP-binding</keyword>
<dbReference type="GO" id="GO:0043139">
    <property type="term" value="F:5'-3' DNA helicase activity"/>
    <property type="evidence" value="ECO:0007669"/>
    <property type="project" value="TreeGrafter"/>
</dbReference>
<proteinExistence type="predicted"/>
<feature type="domain" description="YprB ribonuclease H-like" evidence="11">
    <location>
        <begin position="312"/>
        <end position="500"/>
    </location>
</feature>
<evidence type="ECO:0000256" key="2">
    <source>
        <dbReference type="ARBA" id="ARBA00022741"/>
    </source>
</evidence>
<keyword evidence="6" id="KW-0269">Exonuclease</keyword>